<name>A0A9J6FND9_HAELO</name>
<reference evidence="13 14" key="1">
    <citation type="journal article" date="2020" name="Cell">
        <title>Large-Scale Comparative Analyses of Tick Genomes Elucidate Their Genetic Diversity and Vector Capacities.</title>
        <authorList>
            <consortium name="Tick Genome and Microbiome Consortium (TIGMIC)"/>
            <person name="Jia N."/>
            <person name="Wang J."/>
            <person name="Shi W."/>
            <person name="Du L."/>
            <person name="Sun Y."/>
            <person name="Zhan W."/>
            <person name="Jiang J.F."/>
            <person name="Wang Q."/>
            <person name="Zhang B."/>
            <person name="Ji P."/>
            <person name="Bell-Sakyi L."/>
            <person name="Cui X.M."/>
            <person name="Yuan T.T."/>
            <person name="Jiang B.G."/>
            <person name="Yang W.F."/>
            <person name="Lam T.T."/>
            <person name="Chang Q.C."/>
            <person name="Ding S.J."/>
            <person name="Wang X.J."/>
            <person name="Zhu J.G."/>
            <person name="Ruan X.D."/>
            <person name="Zhao L."/>
            <person name="Wei J.T."/>
            <person name="Ye R.Z."/>
            <person name="Que T.C."/>
            <person name="Du C.H."/>
            <person name="Zhou Y.H."/>
            <person name="Cheng J.X."/>
            <person name="Dai P.F."/>
            <person name="Guo W.B."/>
            <person name="Han X.H."/>
            <person name="Huang E.J."/>
            <person name="Li L.F."/>
            <person name="Wei W."/>
            <person name="Gao Y.C."/>
            <person name="Liu J.Z."/>
            <person name="Shao H.Z."/>
            <person name="Wang X."/>
            <person name="Wang C.C."/>
            <person name="Yang T.C."/>
            <person name="Huo Q.B."/>
            <person name="Li W."/>
            <person name="Chen H.Y."/>
            <person name="Chen S.E."/>
            <person name="Zhou L.G."/>
            <person name="Ni X.B."/>
            <person name="Tian J.H."/>
            <person name="Sheng Y."/>
            <person name="Liu T."/>
            <person name="Pan Y.S."/>
            <person name="Xia L.Y."/>
            <person name="Li J."/>
            <person name="Zhao F."/>
            <person name="Cao W.C."/>
        </authorList>
    </citation>
    <scope>NUCLEOTIDE SEQUENCE [LARGE SCALE GENOMIC DNA]</scope>
    <source>
        <strain evidence="13">HaeL-2018</strain>
    </source>
</reference>
<accession>A0A9J6FND9</accession>
<evidence type="ECO:0000256" key="11">
    <source>
        <dbReference type="ARBA" id="ARBA00030876"/>
    </source>
</evidence>
<comment type="similarity">
    <text evidence="2">Belongs to the folylpolyglutamate synthase family.</text>
</comment>
<dbReference type="Gene3D" id="3.40.1190.10">
    <property type="entry name" value="Mur-like, catalytic domain"/>
    <property type="match status" value="1"/>
</dbReference>
<dbReference type="EMBL" id="JABSTR010000002">
    <property type="protein sequence ID" value="KAH9363944.1"/>
    <property type="molecule type" value="Genomic_DNA"/>
</dbReference>
<evidence type="ECO:0000256" key="5">
    <source>
        <dbReference type="ARBA" id="ARBA00022598"/>
    </source>
</evidence>
<dbReference type="GO" id="GO:0005739">
    <property type="term" value="C:mitochondrion"/>
    <property type="evidence" value="ECO:0007669"/>
    <property type="project" value="TreeGrafter"/>
</dbReference>
<dbReference type="GO" id="GO:0005829">
    <property type="term" value="C:cytosol"/>
    <property type="evidence" value="ECO:0007669"/>
    <property type="project" value="TreeGrafter"/>
</dbReference>
<sequence length="868" mass="96011">MIARLLAVSLPEVKRPDKIRDAVHALNSLQSKREEAFRTSSGRPIPDFLCSWQMPQHLKAVGVEVSDIDSLNVIHVAGTKGKGSTCAFAERILRRHGLRTGLYTSPHLVAVRERIRINGMPLSEEAFAKYFWDVYDNLDAKEGEDMPGYFRFMTVMAFKVFVEENVDVLVLEVGLGGESCSTNVVRQPSVVGITSLGLDHTSVLGSSLQEIAWHKAGILKKGCPAFTLPQPEKALGVLVERALEEGCSIRLVPPLSTYEWDVPPCQLGISGREQQGNASLALQLCRTWLAKHSPEASAGSEEVTGQAWLGLNNVPVIAPSFRISKTMAEGLEQCRWPGRCQAVPCGRGLTLYLDGAHTEESLQCCIRWWREASAAEQHSLGAEVKVRRMLLFNWSWGPSAGGEPFDVALFSPNRLGITNNPRADQTDIPVDKLAERAKCEANMHAWCHLVSNQREEGLFDGGSAPTFAGNCSDGSAETTCLVFPCLSEAVTWIQEQQNCAKQSTPPVHIQDAVCTLNTLQNSKAKQRKPVDNETPAVPISQQVQVRRMLPLNCIRGRRPEVLLSYLADEAFHMALFTPNRIARDKSPYSGRVALPVTPRPINLPVAPPFKLSYHDQSDFTVDESTEMAACEANMNVWCHLLSSLHEEDVVGSGDGFASPDSVHAAGVPEDSCLNFTCLSQAVSWIRDQQRAASQSTPPAHIQTPKRGFPHTLHRHHRTQYRRQQAPASSSEHRFFPVLLRGRGRSYGSNRNASVQSSGDFFASVCPKNPRGLSKDVAMKTGSESMVGKDMSWRCAYQGKASVFSKRRRPLVSTNALLFFPEEAEAMAQNVNASLESRRDFFAYSRLKEPLLALEGRLHDLRVRKQDRD</sequence>
<dbReference type="GO" id="GO:0005524">
    <property type="term" value="F:ATP binding"/>
    <property type="evidence" value="ECO:0007669"/>
    <property type="project" value="UniProtKB-KW"/>
</dbReference>
<dbReference type="EC" id="6.3.2.17" evidence="3"/>
<organism evidence="13 14">
    <name type="scientific">Haemaphysalis longicornis</name>
    <name type="common">Bush tick</name>
    <dbReference type="NCBI Taxonomy" id="44386"/>
    <lineage>
        <taxon>Eukaryota</taxon>
        <taxon>Metazoa</taxon>
        <taxon>Ecdysozoa</taxon>
        <taxon>Arthropoda</taxon>
        <taxon>Chelicerata</taxon>
        <taxon>Arachnida</taxon>
        <taxon>Acari</taxon>
        <taxon>Parasitiformes</taxon>
        <taxon>Ixodida</taxon>
        <taxon>Ixodoidea</taxon>
        <taxon>Ixodidae</taxon>
        <taxon>Haemaphysalinae</taxon>
        <taxon>Haemaphysalis</taxon>
    </lineage>
</organism>
<dbReference type="InterPro" id="IPR036615">
    <property type="entry name" value="Mur_ligase_C_dom_sf"/>
</dbReference>
<protein>
    <recommendedName>
        <fullName evidence="3">tetrahydrofolate synthase</fullName>
        <ecNumber evidence="3">6.3.2.17</ecNumber>
    </recommendedName>
    <alternativeName>
        <fullName evidence="11">Folylpoly-gamma-glutamate synthetase</fullName>
    </alternativeName>
    <alternativeName>
        <fullName evidence="10">Tetrahydrofolylpolyglutamate synthase</fullName>
    </alternativeName>
</protein>
<gene>
    <name evidence="13" type="ORF">HPB48_022195</name>
</gene>
<keyword evidence="8" id="KW-0067">ATP-binding</keyword>
<dbReference type="PANTHER" id="PTHR11136">
    <property type="entry name" value="FOLYLPOLYGLUTAMATE SYNTHASE-RELATED"/>
    <property type="match status" value="1"/>
</dbReference>
<comment type="catalytic activity">
    <reaction evidence="12">
        <text>(6S)-5,6,7,8-tetrahydrofolyl-(gamma-L-Glu)(n) + L-glutamate + ATP = (6S)-5,6,7,8-tetrahydrofolyl-(gamma-L-Glu)(n+1) + ADP + phosphate + H(+)</text>
        <dbReference type="Rhea" id="RHEA:10580"/>
        <dbReference type="Rhea" id="RHEA-COMP:14738"/>
        <dbReference type="Rhea" id="RHEA-COMP:14740"/>
        <dbReference type="ChEBI" id="CHEBI:15378"/>
        <dbReference type="ChEBI" id="CHEBI:29985"/>
        <dbReference type="ChEBI" id="CHEBI:30616"/>
        <dbReference type="ChEBI" id="CHEBI:43474"/>
        <dbReference type="ChEBI" id="CHEBI:141005"/>
        <dbReference type="ChEBI" id="CHEBI:456216"/>
        <dbReference type="EC" id="6.3.2.17"/>
    </reaction>
</comment>
<dbReference type="GO" id="GO:0006730">
    <property type="term" value="P:one-carbon metabolic process"/>
    <property type="evidence" value="ECO:0007669"/>
    <property type="project" value="UniProtKB-KW"/>
</dbReference>
<keyword evidence="14" id="KW-1185">Reference proteome</keyword>
<dbReference type="GO" id="GO:0004326">
    <property type="term" value="F:tetrahydrofolylpolyglutamate synthase activity"/>
    <property type="evidence" value="ECO:0007669"/>
    <property type="project" value="UniProtKB-EC"/>
</dbReference>
<evidence type="ECO:0000313" key="13">
    <source>
        <dbReference type="EMBL" id="KAH9363944.1"/>
    </source>
</evidence>
<evidence type="ECO:0000256" key="1">
    <source>
        <dbReference type="ARBA" id="ARBA00005150"/>
    </source>
</evidence>
<dbReference type="InterPro" id="IPR001645">
    <property type="entry name" value="Folylpolyglutamate_synth"/>
</dbReference>
<dbReference type="OrthoDB" id="5212574at2759"/>
<evidence type="ECO:0000256" key="9">
    <source>
        <dbReference type="ARBA" id="ARBA00022842"/>
    </source>
</evidence>
<dbReference type="GO" id="GO:0046872">
    <property type="term" value="F:metal ion binding"/>
    <property type="evidence" value="ECO:0007669"/>
    <property type="project" value="UniProtKB-KW"/>
</dbReference>
<evidence type="ECO:0000256" key="4">
    <source>
        <dbReference type="ARBA" id="ARBA00022563"/>
    </source>
</evidence>
<evidence type="ECO:0000256" key="10">
    <source>
        <dbReference type="ARBA" id="ARBA00030592"/>
    </source>
</evidence>
<keyword evidence="6" id="KW-0479">Metal-binding</keyword>
<dbReference type="InterPro" id="IPR036565">
    <property type="entry name" value="Mur-like_cat_sf"/>
</dbReference>
<dbReference type="Proteomes" id="UP000821853">
    <property type="component" value="Chromosome 10"/>
</dbReference>
<dbReference type="AlphaFoldDB" id="A0A9J6FND9"/>
<evidence type="ECO:0000256" key="8">
    <source>
        <dbReference type="ARBA" id="ARBA00022840"/>
    </source>
</evidence>
<evidence type="ECO:0000256" key="7">
    <source>
        <dbReference type="ARBA" id="ARBA00022741"/>
    </source>
</evidence>
<dbReference type="SUPFAM" id="SSF53623">
    <property type="entry name" value="MurD-like peptide ligases, catalytic domain"/>
    <property type="match status" value="1"/>
</dbReference>
<evidence type="ECO:0000256" key="2">
    <source>
        <dbReference type="ARBA" id="ARBA00008276"/>
    </source>
</evidence>
<dbReference type="VEuPathDB" id="VectorBase:HLOH_043099"/>
<evidence type="ECO:0000256" key="3">
    <source>
        <dbReference type="ARBA" id="ARBA00013025"/>
    </source>
</evidence>
<comment type="caution">
    <text evidence="13">The sequence shown here is derived from an EMBL/GenBank/DDBJ whole genome shotgun (WGS) entry which is preliminary data.</text>
</comment>
<keyword evidence="5" id="KW-0436">Ligase</keyword>
<dbReference type="PANTHER" id="PTHR11136:SF5">
    <property type="entry name" value="FOLYLPOLYGLUTAMATE SYNTHASE, MITOCHONDRIAL"/>
    <property type="match status" value="1"/>
</dbReference>
<dbReference type="SUPFAM" id="SSF53244">
    <property type="entry name" value="MurD-like peptide ligases, peptide-binding domain"/>
    <property type="match status" value="1"/>
</dbReference>
<comment type="pathway">
    <text evidence="1">Cofactor biosynthesis; tetrahydrofolylpolyglutamate biosynthesis.</text>
</comment>
<keyword evidence="4" id="KW-0554">One-carbon metabolism</keyword>
<evidence type="ECO:0000256" key="6">
    <source>
        <dbReference type="ARBA" id="ARBA00022723"/>
    </source>
</evidence>
<evidence type="ECO:0000256" key="12">
    <source>
        <dbReference type="ARBA" id="ARBA00047493"/>
    </source>
</evidence>
<dbReference type="NCBIfam" id="TIGR01499">
    <property type="entry name" value="folC"/>
    <property type="match status" value="1"/>
</dbReference>
<proteinExistence type="inferred from homology"/>
<evidence type="ECO:0000313" key="14">
    <source>
        <dbReference type="Proteomes" id="UP000821853"/>
    </source>
</evidence>
<keyword evidence="7" id="KW-0547">Nucleotide-binding</keyword>
<keyword evidence="9" id="KW-0460">Magnesium</keyword>